<keyword evidence="2" id="KW-1185">Reference proteome</keyword>
<proteinExistence type="predicted"/>
<dbReference type="EMBL" id="JAPHNI010000631">
    <property type="protein sequence ID" value="KAJ8109282.1"/>
    <property type="molecule type" value="Genomic_DNA"/>
</dbReference>
<accession>A0ACC2I1P8</accession>
<reference evidence="1" key="1">
    <citation type="submission" date="2022-11" db="EMBL/GenBank/DDBJ databases">
        <title>Genome Sequence of Boeremia exigua.</title>
        <authorList>
            <person name="Buettner E."/>
        </authorList>
    </citation>
    <scope>NUCLEOTIDE SEQUENCE</scope>
    <source>
        <strain evidence="1">CU02</strain>
    </source>
</reference>
<comment type="caution">
    <text evidence="1">The sequence shown here is derived from an EMBL/GenBank/DDBJ whole genome shotgun (WGS) entry which is preliminary data.</text>
</comment>
<name>A0ACC2I1P8_9PLEO</name>
<sequence>MFNRTATVQHEDGEARLAALSLIGSRAWAITSRTEDASLWPSHRATNSFPSDDASTSPTNAPAHQQAQQRRPTHRTSTVLAALAQDENTFEQRKVNVQRFGAGWIRPPGVAKTLQAITDEELEKQEQELMARRERVMLDLAAAQQEAANAEERQQREEMEEHGELEEERDLDDDVPEAEESASELSASDVSSDEEGSVSGTEDGGREQESIPFNEDSFIEGSMVEAEVSAMLEQEEAEMAGVLQDERDLDDDIPEAGSYEHTDSELEESSDDDASSRPPGFSSVRTTRSMRRSSGFQSARRSTGIRSSAQRSSTRRSSGLPSTAGPQRSTIFSQSIGRGIDLGPSLGNGRSSFGIDGSSSILDNSSFLRSSPAVQRTNLRDQFLRAARGGRRG</sequence>
<evidence type="ECO:0000313" key="2">
    <source>
        <dbReference type="Proteomes" id="UP001153331"/>
    </source>
</evidence>
<protein>
    <submittedName>
        <fullName evidence="1">Uncharacterized protein</fullName>
    </submittedName>
</protein>
<organism evidence="1 2">
    <name type="scientific">Boeremia exigua</name>
    <dbReference type="NCBI Taxonomy" id="749465"/>
    <lineage>
        <taxon>Eukaryota</taxon>
        <taxon>Fungi</taxon>
        <taxon>Dikarya</taxon>
        <taxon>Ascomycota</taxon>
        <taxon>Pezizomycotina</taxon>
        <taxon>Dothideomycetes</taxon>
        <taxon>Pleosporomycetidae</taxon>
        <taxon>Pleosporales</taxon>
        <taxon>Pleosporineae</taxon>
        <taxon>Didymellaceae</taxon>
        <taxon>Boeremia</taxon>
    </lineage>
</organism>
<evidence type="ECO:0000313" key="1">
    <source>
        <dbReference type="EMBL" id="KAJ8109282.1"/>
    </source>
</evidence>
<gene>
    <name evidence="1" type="ORF">OPT61_g7574</name>
</gene>
<dbReference type="Proteomes" id="UP001153331">
    <property type="component" value="Unassembled WGS sequence"/>
</dbReference>